<evidence type="ECO:0000313" key="1">
    <source>
        <dbReference type="EMBL" id="QHT96512.1"/>
    </source>
</evidence>
<accession>A0A6C0ITX4</accession>
<name>A0A6C0ITX4_9ZZZZ</name>
<sequence length="87" mass="9630">MIGGTGFPLRITTGVDAFEVSGFSQLMKLQGILKKNEGGEWFKISKHIKKYAESESFSRQGNNVLTVSPEDFAIIRKLAVSLKILNL</sequence>
<proteinExistence type="predicted"/>
<dbReference type="AlphaFoldDB" id="A0A6C0ITX4"/>
<protein>
    <submittedName>
        <fullName evidence="1">Uncharacterized protein</fullName>
    </submittedName>
</protein>
<dbReference type="EMBL" id="MN740258">
    <property type="protein sequence ID" value="QHT96512.1"/>
    <property type="molecule type" value="Genomic_DNA"/>
</dbReference>
<reference evidence="1" key="1">
    <citation type="journal article" date="2020" name="Nature">
        <title>Giant virus diversity and host interactions through global metagenomics.</title>
        <authorList>
            <person name="Schulz F."/>
            <person name="Roux S."/>
            <person name="Paez-Espino D."/>
            <person name="Jungbluth S."/>
            <person name="Walsh D.A."/>
            <person name="Denef V.J."/>
            <person name="McMahon K.D."/>
            <person name="Konstantinidis K.T."/>
            <person name="Eloe-Fadrosh E.A."/>
            <person name="Kyrpides N.C."/>
            <person name="Woyke T."/>
        </authorList>
    </citation>
    <scope>NUCLEOTIDE SEQUENCE</scope>
    <source>
        <strain evidence="1">GVMAG-M-3300024302-11</strain>
    </source>
</reference>
<organism evidence="1">
    <name type="scientific">viral metagenome</name>
    <dbReference type="NCBI Taxonomy" id="1070528"/>
    <lineage>
        <taxon>unclassified sequences</taxon>
        <taxon>metagenomes</taxon>
        <taxon>organismal metagenomes</taxon>
    </lineage>
</organism>